<dbReference type="PANTHER" id="PTHR35895:SF1">
    <property type="entry name" value="LIPID-BINDING SERUM GLYCOPROTEIN C-TERMINAL DOMAIN-CONTAINING PROTEIN"/>
    <property type="match status" value="1"/>
</dbReference>
<dbReference type="InterPro" id="IPR022185">
    <property type="entry name" value="DUF3712"/>
</dbReference>
<dbReference type="GO" id="GO:0000329">
    <property type="term" value="C:fungal-type vacuole membrane"/>
    <property type="evidence" value="ECO:0007669"/>
    <property type="project" value="InterPro"/>
</dbReference>
<dbReference type="InterPro" id="IPR046368">
    <property type="entry name" value="Tag1"/>
</dbReference>
<keyword evidence="1" id="KW-1133">Transmembrane helix</keyword>
<dbReference type="AlphaFoldDB" id="A0A9P9FNN5"/>
<accession>A0A9P9FNN5</accession>
<protein>
    <submittedName>
        <fullName evidence="2">Uncharacterized protein</fullName>
    </submittedName>
</protein>
<comment type="caution">
    <text evidence="2">The sequence shown here is derived from an EMBL/GenBank/DDBJ whole genome shotgun (WGS) entry which is preliminary data.</text>
</comment>
<keyword evidence="3" id="KW-1185">Reference proteome</keyword>
<dbReference type="Proteomes" id="UP000738349">
    <property type="component" value="Unassembled WGS sequence"/>
</dbReference>
<evidence type="ECO:0000313" key="2">
    <source>
        <dbReference type="EMBL" id="KAH7165888.1"/>
    </source>
</evidence>
<evidence type="ECO:0000313" key="3">
    <source>
        <dbReference type="Proteomes" id="UP000738349"/>
    </source>
</evidence>
<name>A0A9P9FNN5_9HYPO</name>
<dbReference type="OrthoDB" id="10039566at2759"/>
<feature type="transmembrane region" description="Helical" evidence="1">
    <location>
        <begin position="30"/>
        <end position="54"/>
    </location>
</feature>
<organism evidence="2 3">
    <name type="scientific">Dactylonectria macrodidyma</name>
    <dbReference type="NCBI Taxonomy" id="307937"/>
    <lineage>
        <taxon>Eukaryota</taxon>
        <taxon>Fungi</taxon>
        <taxon>Dikarya</taxon>
        <taxon>Ascomycota</taxon>
        <taxon>Pezizomycotina</taxon>
        <taxon>Sordariomycetes</taxon>
        <taxon>Hypocreomycetidae</taxon>
        <taxon>Hypocreales</taxon>
        <taxon>Nectriaceae</taxon>
        <taxon>Dactylonectria</taxon>
    </lineage>
</organism>
<dbReference type="Pfam" id="PF12505">
    <property type="entry name" value="DUF3712"/>
    <property type="match status" value="1"/>
</dbReference>
<sequence>MADKAEVSQFEEVPVKLSKRTRCRKHLRKWWWAYLIGLICIIVLVVPLLILVAIPNIAQSKINSAKFNIDGIIITKTREQTMTIALNASMRVGSTAGLKASIAQFPIELYLADLEPHTTFLSLDLPTMKAASHVNVNITQDVTLSDMETFTTFCAWLLGMETLSIGMRGKTSIRVKGISRNYGVSFKKALTLKGLNQFKGLNVTETSISLQPDENGDNLHGQVDIPNPSILTVEVGILSFNPFLNGTKLGTASVDNLTLYPGINNVSMRANISQAPVLAVVSTEPTCETGLLPLQLQVQGAENGGENLPYFTNALAGANLSVAIDVRETFERDLNMTLSCASSDD</sequence>
<gene>
    <name evidence="2" type="ORF">EDB81DRAFT_918008</name>
</gene>
<keyword evidence="1" id="KW-0472">Membrane</keyword>
<dbReference type="PANTHER" id="PTHR35895">
    <property type="entry name" value="CHROMOSOME 16, WHOLE GENOME SHOTGUN SEQUENCE"/>
    <property type="match status" value="1"/>
</dbReference>
<keyword evidence="1" id="KW-0812">Transmembrane</keyword>
<dbReference type="EMBL" id="JAGMUV010000003">
    <property type="protein sequence ID" value="KAH7165888.1"/>
    <property type="molecule type" value="Genomic_DNA"/>
</dbReference>
<evidence type="ECO:0000256" key="1">
    <source>
        <dbReference type="SAM" id="Phobius"/>
    </source>
</evidence>
<proteinExistence type="predicted"/>
<reference evidence="2" key="1">
    <citation type="journal article" date="2021" name="Nat. Commun.">
        <title>Genetic determinants of endophytism in the Arabidopsis root mycobiome.</title>
        <authorList>
            <person name="Mesny F."/>
            <person name="Miyauchi S."/>
            <person name="Thiergart T."/>
            <person name="Pickel B."/>
            <person name="Atanasova L."/>
            <person name="Karlsson M."/>
            <person name="Huettel B."/>
            <person name="Barry K.W."/>
            <person name="Haridas S."/>
            <person name="Chen C."/>
            <person name="Bauer D."/>
            <person name="Andreopoulos W."/>
            <person name="Pangilinan J."/>
            <person name="LaButti K."/>
            <person name="Riley R."/>
            <person name="Lipzen A."/>
            <person name="Clum A."/>
            <person name="Drula E."/>
            <person name="Henrissat B."/>
            <person name="Kohler A."/>
            <person name="Grigoriev I.V."/>
            <person name="Martin F.M."/>
            <person name="Hacquard S."/>
        </authorList>
    </citation>
    <scope>NUCLEOTIDE SEQUENCE</scope>
    <source>
        <strain evidence="2">MPI-CAGE-AT-0147</strain>
    </source>
</reference>